<evidence type="ECO:0000256" key="11">
    <source>
        <dbReference type="SAM" id="Phobius"/>
    </source>
</evidence>
<evidence type="ECO:0000256" key="9">
    <source>
        <dbReference type="PIRSR" id="PIRSR005091-2"/>
    </source>
</evidence>
<dbReference type="InterPro" id="IPR017850">
    <property type="entry name" value="Alkaline_phosphatase_core_sf"/>
</dbReference>
<proteinExistence type="inferred from homology"/>
<keyword evidence="9" id="KW-0464">Manganese</keyword>
<protein>
    <submittedName>
        <fullName evidence="13">LTA synthase family protein</fullName>
    </submittedName>
</protein>
<feature type="binding site" evidence="10">
    <location>
        <position position="252"/>
    </location>
    <ligand>
        <name>Mn(2+)</name>
        <dbReference type="ChEBI" id="CHEBI:29035"/>
    </ligand>
</feature>
<evidence type="ECO:0000256" key="1">
    <source>
        <dbReference type="ARBA" id="ARBA00004651"/>
    </source>
</evidence>
<name>A0A5R9G1T8_9BACL</name>
<evidence type="ECO:0000313" key="14">
    <source>
        <dbReference type="Proteomes" id="UP000309676"/>
    </source>
</evidence>
<evidence type="ECO:0000256" key="7">
    <source>
        <dbReference type="PIRNR" id="PIRNR005091"/>
    </source>
</evidence>
<dbReference type="Pfam" id="PF00884">
    <property type="entry name" value="Sulfatase"/>
    <property type="match status" value="1"/>
</dbReference>
<comment type="subcellular location">
    <subcellularLocation>
        <location evidence="1">Cell membrane</location>
        <topology evidence="1">Multi-pass membrane protein</topology>
    </subcellularLocation>
</comment>
<evidence type="ECO:0000256" key="5">
    <source>
        <dbReference type="ARBA" id="ARBA00022989"/>
    </source>
</evidence>
<dbReference type="InterPro" id="IPR012160">
    <property type="entry name" value="LtaS-like"/>
</dbReference>
<dbReference type="PIRSF" id="PIRSF005091">
    <property type="entry name" value="Mmb_sulf_HI1246"/>
    <property type="match status" value="1"/>
</dbReference>
<dbReference type="CDD" id="cd16015">
    <property type="entry name" value="LTA_synthase"/>
    <property type="match status" value="1"/>
</dbReference>
<dbReference type="SUPFAM" id="SSF53649">
    <property type="entry name" value="Alkaline phosphatase-like"/>
    <property type="match status" value="1"/>
</dbReference>
<dbReference type="Gene3D" id="3.30.1120.170">
    <property type="match status" value="1"/>
</dbReference>
<keyword evidence="3 7" id="KW-1003">Cell membrane</keyword>
<dbReference type="EMBL" id="VCIW01000016">
    <property type="protein sequence ID" value="TLS50307.1"/>
    <property type="molecule type" value="Genomic_DNA"/>
</dbReference>
<dbReference type="OrthoDB" id="5901192at2"/>
<dbReference type="InterPro" id="IPR000917">
    <property type="entry name" value="Sulfatase_N"/>
</dbReference>
<evidence type="ECO:0000256" key="3">
    <source>
        <dbReference type="ARBA" id="ARBA00022475"/>
    </source>
</evidence>
<feature type="binding site" evidence="10">
    <location>
        <position position="426"/>
    </location>
    <ligand>
        <name>Mn(2+)</name>
        <dbReference type="ChEBI" id="CHEBI:29035"/>
    </ligand>
</feature>
<organism evidence="13 14">
    <name type="scientific">Paenibacillus antri</name>
    <dbReference type="NCBI Taxonomy" id="2582848"/>
    <lineage>
        <taxon>Bacteria</taxon>
        <taxon>Bacillati</taxon>
        <taxon>Bacillota</taxon>
        <taxon>Bacilli</taxon>
        <taxon>Bacillales</taxon>
        <taxon>Paenibacillaceae</taxon>
        <taxon>Paenibacillus</taxon>
    </lineage>
</organism>
<keyword evidence="6 7" id="KW-0472">Membrane</keyword>
<dbReference type="Gene3D" id="3.40.720.10">
    <property type="entry name" value="Alkaline Phosphatase, subunit A"/>
    <property type="match status" value="1"/>
</dbReference>
<evidence type="ECO:0000259" key="12">
    <source>
        <dbReference type="Pfam" id="PF00884"/>
    </source>
</evidence>
<feature type="active site" evidence="8">
    <location>
        <position position="252"/>
    </location>
</feature>
<gene>
    <name evidence="13" type="ORF">FE782_21650</name>
</gene>
<reference evidence="13 14" key="1">
    <citation type="submission" date="2019-05" db="EMBL/GenBank/DDBJ databases">
        <authorList>
            <person name="Narsing Rao M.P."/>
            <person name="Li W.J."/>
        </authorList>
    </citation>
    <scope>NUCLEOTIDE SEQUENCE [LARGE SCALE GENOMIC DNA]</scope>
    <source>
        <strain evidence="13 14">SYSU_K30003</strain>
    </source>
</reference>
<evidence type="ECO:0000313" key="13">
    <source>
        <dbReference type="EMBL" id="TLS50307.1"/>
    </source>
</evidence>
<feature type="binding site" evidence="9">
    <location>
        <position position="367"/>
    </location>
    <ligand>
        <name>substrate</name>
    </ligand>
</feature>
<dbReference type="Proteomes" id="UP000309676">
    <property type="component" value="Unassembled WGS sequence"/>
</dbReference>
<keyword evidence="9" id="KW-0479">Metal-binding</keyword>
<feature type="transmembrane region" description="Helical" evidence="11">
    <location>
        <begin position="6"/>
        <end position="22"/>
    </location>
</feature>
<feature type="transmembrane region" description="Helical" evidence="11">
    <location>
        <begin position="29"/>
        <end position="50"/>
    </location>
</feature>
<sequence>MMLVHPIASVLAIALVCMVALRGRLRFGIVAAAFATSTLLFADLVFYRFFNDFLTLPVLLLSEHMNDLWESVYELLQPADVLVFADGFALTALACRLRPKLVPWSRLKVISAFALMGATLSANYSMAESVRPELLSRAFDRQIMVRSIGAYNYHLYDAVVSARTGSRKALAREPDFTEASRFFETLPPDGVDPATFGLARGRNVFLISLESLQSFMLDRRIEGREVTPFLNRLRRESFSFENFYHQTAQGKTSDAEFLIDTSLYPLPTGAVFFTHAQNEYHTLPKTLKEHGFTPVAFHANGPSFWNRGRMYDTLGYERFYSVDDFAVDESNRIGWGLSDASFFRQSVTMARGLPEPFFAKLITLTNHYPFELDEANRLVPEYTSKSRTLNRYIPTVRYLDSAVEAFFEAVKREGLYERSMFVLYGDHYGISSKHDKSMAHLLGKERITPFDTIQLQRVPLIIHIPGVDGRVMPTVSGQIDLYPTLLHLLGIVPSDRFYFGRDLFARGRPEFVVFRDGSFATDKLVFTKNACYDKSTGEAVDAATCEPFKRTAIDRLTTSDAIVYGDLFRFDAEPARKL</sequence>
<feature type="domain" description="Sulfatase N-terminal" evidence="12">
    <location>
        <begin position="202"/>
        <end position="491"/>
    </location>
</feature>
<keyword evidence="5 11" id="KW-1133">Transmembrane helix</keyword>
<evidence type="ECO:0000256" key="2">
    <source>
        <dbReference type="ARBA" id="ARBA00009983"/>
    </source>
</evidence>
<dbReference type="GO" id="GO:0005886">
    <property type="term" value="C:plasma membrane"/>
    <property type="evidence" value="ECO:0007669"/>
    <property type="project" value="UniProtKB-SubCell"/>
</dbReference>
<dbReference type="InterPro" id="IPR050448">
    <property type="entry name" value="OpgB/LTA_synthase_biosynth"/>
</dbReference>
<evidence type="ECO:0000256" key="8">
    <source>
        <dbReference type="PIRSR" id="PIRSR005091-1"/>
    </source>
</evidence>
<evidence type="ECO:0000256" key="10">
    <source>
        <dbReference type="PIRSR" id="PIRSR005091-3"/>
    </source>
</evidence>
<keyword evidence="4 11" id="KW-0812">Transmembrane</keyword>
<evidence type="ECO:0000256" key="4">
    <source>
        <dbReference type="ARBA" id="ARBA00022692"/>
    </source>
</evidence>
<dbReference type="AlphaFoldDB" id="A0A5R9G1T8"/>
<comment type="similarity">
    <text evidence="2 7">Belongs to the LTA synthase family.</text>
</comment>
<accession>A0A5R9G1T8</accession>
<keyword evidence="14" id="KW-1185">Reference proteome</keyword>
<dbReference type="PANTHER" id="PTHR47371:SF1">
    <property type="entry name" value="LIPOTEICHOIC ACID SYNTHASE-LIKE YQGS"/>
    <property type="match status" value="1"/>
</dbReference>
<comment type="caution">
    <text evidence="13">The sequence shown here is derived from an EMBL/GenBank/DDBJ whole genome shotgun (WGS) entry which is preliminary data.</text>
</comment>
<dbReference type="GO" id="GO:0046872">
    <property type="term" value="F:metal ion binding"/>
    <property type="evidence" value="ECO:0007669"/>
    <property type="project" value="UniProtKB-KW"/>
</dbReference>
<feature type="binding site" evidence="10">
    <location>
        <position position="210"/>
    </location>
    <ligand>
        <name>Mn(2+)</name>
        <dbReference type="ChEBI" id="CHEBI:29035"/>
    </ligand>
</feature>
<evidence type="ECO:0000256" key="6">
    <source>
        <dbReference type="ARBA" id="ARBA00023136"/>
    </source>
</evidence>
<dbReference type="PANTHER" id="PTHR47371">
    <property type="entry name" value="LIPOTEICHOIC ACID SYNTHASE"/>
    <property type="match status" value="1"/>
</dbReference>
<feature type="binding site" evidence="10">
    <location>
        <position position="427"/>
    </location>
    <ligand>
        <name>Mn(2+)</name>
        <dbReference type="ChEBI" id="CHEBI:29035"/>
    </ligand>
</feature>